<accession>A0A3B0VE63</accession>
<sequence>MSIKRLCLCVLGLLLMTVVDVSGAGNQPLVVINGHNYSRQDFEHWWSYYKDKGMSLPAGPDKFINWQLLRREAEHMELGALPEVKRPLDIFLKARTLMLLKYDEVDSKIKIDDKELRAVYERDYQPRLLISRLDFKDKRAAAAAEIMFYGRHLSLDEIRQKAAGKPPAFKISHPQWLRPRTLPKTWKMAVKEKAGTVIKPAGGGPYLVYIVAVKKGGDNDFAHKKKAVYEALFSKKQQKLTEDLLRRLQKLYNLKVNRSLLAVINLTNPRKENWDKALVTSKRGQATVGYFIEQCRKERLLLQKSPGRNKKGVAAIKQRAMSAMVSNSLADWAAADRHYENKPPFKWVYQFYRQHRLIKALENRILASAEKLPGSEEIKNFYEANKRDFQIPESVKIVLARGQAKDINRLYAVSVVSGELLKTAHRYPVNLQYSGQHDIGINTLPAPVVTTLAKMAEGDISPPFADRGKMALVRLIKRRGGGTPPLREVKNKIIKRLVKIRKKEKRRQYIMNLRRHSSIKINKSVWQELLKEYHKK</sequence>
<dbReference type="Pfam" id="PF13145">
    <property type="entry name" value="Rotamase_2"/>
    <property type="match status" value="1"/>
</dbReference>
<reference evidence="2" key="1">
    <citation type="submission" date="2018-06" db="EMBL/GenBank/DDBJ databases">
        <authorList>
            <person name="Zhirakovskaya E."/>
        </authorList>
    </citation>
    <scope>NUCLEOTIDE SEQUENCE</scope>
</reference>
<dbReference type="EMBL" id="UOEX01000400">
    <property type="protein sequence ID" value="VAW41805.1"/>
    <property type="molecule type" value="Genomic_DNA"/>
</dbReference>
<dbReference type="Gene3D" id="3.10.50.40">
    <property type="match status" value="1"/>
</dbReference>
<proteinExistence type="predicted"/>
<protein>
    <recommendedName>
        <fullName evidence="1">PpiC domain-containing protein</fullName>
    </recommendedName>
</protein>
<evidence type="ECO:0000313" key="2">
    <source>
        <dbReference type="EMBL" id="VAW41805.1"/>
    </source>
</evidence>
<name>A0A3B0VE63_9ZZZZ</name>
<dbReference type="InterPro" id="IPR046357">
    <property type="entry name" value="PPIase_dom_sf"/>
</dbReference>
<organism evidence="2">
    <name type="scientific">hydrothermal vent metagenome</name>
    <dbReference type="NCBI Taxonomy" id="652676"/>
    <lineage>
        <taxon>unclassified sequences</taxon>
        <taxon>metagenomes</taxon>
        <taxon>ecological metagenomes</taxon>
    </lineage>
</organism>
<dbReference type="Gene3D" id="1.10.4030.10">
    <property type="entry name" value="Porin chaperone SurA, peptide-binding domain"/>
    <property type="match status" value="1"/>
</dbReference>
<dbReference type="AlphaFoldDB" id="A0A3B0VE63"/>
<gene>
    <name evidence="2" type="ORF">MNBD_DELTA03-501</name>
</gene>
<dbReference type="InterPro" id="IPR000297">
    <property type="entry name" value="PPIase_PpiC"/>
</dbReference>
<evidence type="ECO:0000259" key="1">
    <source>
        <dbReference type="Pfam" id="PF13145"/>
    </source>
</evidence>
<feature type="domain" description="PpiC" evidence="1">
    <location>
        <begin position="375"/>
        <end position="491"/>
    </location>
</feature>
<dbReference type="GO" id="GO:0003755">
    <property type="term" value="F:peptidyl-prolyl cis-trans isomerase activity"/>
    <property type="evidence" value="ECO:0007669"/>
    <property type="project" value="InterPro"/>
</dbReference>